<comment type="subunit">
    <text evidence="8">Part of the Bam complex.</text>
</comment>
<evidence type="ECO:0000256" key="8">
    <source>
        <dbReference type="HAMAP-Rule" id="MF_01430"/>
    </source>
</evidence>
<reference evidence="11 12" key="1">
    <citation type="submission" date="2014-05" db="EMBL/GenBank/DDBJ databases">
        <title>Methylome analysis of the phasevarions of Haemophilus influenzae.</title>
        <authorList>
            <person name="Atack J.M."/>
            <person name="Fox K.L."/>
            <person name="Power P.M."/>
            <person name="Clark T."/>
            <person name="Jurcisek J."/>
            <person name="Korlach J."/>
            <person name="Bakaletz L.O."/>
            <person name="Jennings M.P."/>
        </authorList>
    </citation>
    <scope>NUCLEOTIDE SEQUENCE [LARGE SCALE GENOMIC DNA]</scope>
    <source>
        <strain evidence="11 12">1209</strain>
    </source>
</reference>
<proteinExistence type="inferred from homology"/>
<accession>A0A158SVA1</accession>
<evidence type="ECO:0000256" key="2">
    <source>
        <dbReference type="ARBA" id="ARBA00022452"/>
    </source>
</evidence>
<evidence type="ECO:0000313" key="11">
    <source>
        <dbReference type="EMBL" id="KIS34795.1"/>
    </source>
</evidence>
<dbReference type="EMBL" id="JMQP01000002">
    <property type="protein sequence ID" value="KIS34795.1"/>
    <property type="molecule type" value="Genomic_DNA"/>
</dbReference>
<dbReference type="InterPro" id="IPR034746">
    <property type="entry name" value="POTRA"/>
</dbReference>
<sequence length="812" mass="89608" precursor="true">MIFYVYNLYRIQSMKKLLIASLLFGTTTTVFAAPFVAKDIRVDGVQGDLEQQIRASLPVRAGQRVTDNDVANIVRSLFVSGRFDDVKAHQEGDVLVVSVVAKSIISDVKIKGNSIIPTEALKQNLDANGFKVGDVLIREKLNEFAKSVKEHYASVGRYNATVEPIVNTLPNNRAEILIQINEDDKAKLASLTFKGNESVSSSTLQEQMELQPDSWWKLWGNKFEGVQFEKDLQSIRDYYLNNGYAKAQITKTDVQLNDEKTKVNVTIDVNEGLQYDLRSARIIGNLGGMSAELEPLLSALHLNDTFRRSDIADVENAIKAKLGERGYGSATVNSVPDFDDANKTLAITLVVDAGRRLTVRQLRFEGNTVSADSTLRQEMRQQEGTWYNSQLVELGKIRLDRTGFFETVENRIDPINGSNDEVDVVYKVKERNTGSINFGIGYGTESGISYQASVKQDNFLGTGAAVSIAGTKNDYGTSVNLGYTEPYFTKDGVSLGGNVFFENYDNSKSDTSSNYKRTTYGSNVTLGFPVNENNSYYVGLGHTYNKINNFALEYNRNLYIQSMKFKGNGIKTNDFDFSFGWNYNSLNRGYFPTKGVKASLGGRVTIPGSDNKYYKLSADVQGFYPLDRDHLWVVSAKASAGYANGFGNKRLPFYQTYTAGGIGSLRGFAYGSIGPNAIYAEYGNGNGNSSGTFKKISSDVIGGNAIATASAELIVPTPFVSDKSQNTVRTSLFVDAASVWNTKWKSDKNGLDSNVLKKLPDYGKSSRIRASTGVGFQWQSPIGPLVFSYAKPIKKYENDDVEQFQFSIGGSF</sequence>
<keyword evidence="7 8" id="KW-0998">Cell outer membrane</keyword>
<evidence type="ECO:0000256" key="4">
    <source>
        <dbReference type="ARBA" id="ARBA00022729"/>
    </source>
</evidence>
<comment type="function">
    <text evidence="8">Part of the outer membrane protein assembly complex, which is involved in assembly and insertion of beta-barrel proteins into the outer membrane.</text>
</comment>
<feature type="domain" description="POTRA" evidence="10">
    <location>
        <begin position="35"/>
        <end position="102"/>
    </location>
</feature>
<keyword evidence="3 8" id="KW-0812">Transmembrane</keyword>
<dbReference type="Pfam" id="PF07244">
    <property type="entry name" value="POTRA"/>
    <property type="match status" value="4"/>
</dbReference>
<evidence type="ECO:0000256" key="6">
    <source>
        <dbReference type="ARBA" id="ARBA00023136"/>
    </source>
</evidence>
<evidence type="ECO:0000313" key="12">
    <source>
        <dbReference type="Proteomes" id="UP000050700"/>
    </source>
</evidence>
<keyword evidence="4 8" id="KW-0732">Signal</keyword>
<protein>
    <recommendedName>
        <fullName evidence="8 9">Outer membrane protein assembly factor BamA</fullName>
    </recommendedName>
</protein>
<dbReference type="PANTHER" id="PTHR12815">
    <property type="entry name" value="SORTING AND ASSEMBLY MACHINERY SAMM50 PROTEIN FAMILY MEMBER"/>
    <property type="match status" value="1"/>
</dbReference>
<evidence type="ECO:0000256" key="3">
    <source>
        <dbReference type="ARBA" id="ARBA00022692"/>
    </source>
</evidence>
<evidence type="ECO:0000259" key="10">
    <source>
        <dbReference type="PROSITE" id="PS51779"/>
    </source>
</evidence>
<comment type="subcellular location">
    <subcellularLocation>
        <location evidence="8">Cell outer membrane</location>
    </subcellularLocation>
    <subcellularLocation>
        <location evidence="1">Membrane</location>
    </subcellularLocation>
</comment>
<dbReference type="GO" id="GO:0051205">
    <property type="term" value="P:protein insertion into membrane"/>
    <property type="evidence" value="ECO:0007669"/>
    <property type="project" value="UniProtKB-UniRule"/>
</dbReference>
<dbReference type="PATRIC" id="fig|727.582.peg.351"/>
<organism evidence="11 12">
    <name type="scientific">Haemophilus influenzae</name>
    <dbReference type="NCBI Taxonomy" id="727"/>
    <lineage>
        <taxon>Bacteria</taxon>
        <taxon>Pseudomonadati</taxon>
        <taxon>Pseudomonadota</taxon>
        <taxon>Gammaproteobacteria</taxon>
        <taxon>Pasteurellales</taxon>
        <taxon>Pasteurellaceae</taxon>
        <taxon>Haemophilus</taxon>
    </lineage>
</organism>
<evidence type="ECO:0000256" key="7">
    <source>
        <dbReference type="ARBA" id="ARBA00023237"/>
    </source>
</evidence>
<dbReference type="NCBIfam" id="TIGR03303">
    <property type="entry name" value="OM_YaeT"/>
    <property type="match status" value="1"/>
</dbReference>
<dbReference type="GO" id="GO:1990063">
    <property type="term" value="C:Bam protein complex"/>
    <property type="evidence" value="ECO:0007669"/>
    <property type="project" value="TreeGrafter"/>
</dbReference>
<dbReference type="Proteomes" id="UP000050700">
    <property type="component" value="Unassembled WGS sequence"/>
</dbReference>
<dbReference type="FunFam" id="3.10.20.310:FF:000024">
    <property type="entry name" value="Outer membrane protein assembly factor BamA"/>
    <property type="match status" value="1"/>
</dbReference>
<dbReference type="Gene3D" id="3.10.20.310">
    <property type="entry name" value="membrane protein fhac"/>
    <property type="match status" value="5"/>
</dbReference>
<dbReference type="Pfam" id="PF01103">
    <property type="entry name" value="Omp85"/>
    <property type="match status" value="1"/>
</dbReference>
<dbReference type="InterPro" id="IPR039910">
    <property type="entry name" value="D15-like"/>
</dbReference>
<dbReference type="InterPro" id="IPR023707">
    <property type="entry name" value="OM_assembly_BamA"/>
</dbReference>
<dbReference type="Gene3D" id="2.40.160.50">
    <property type="entry name" value="membrane protein fhac: a member of the omp85/tpsb transporter family"/>
    <property type="match status" value="1"/>
</dbReference>
<keyword evidence="5 8" id="KW-0677">Repeat</keyword>
<evidence type="ECO:0000256" key="1">
    <source>
        <dbReference type="ARBA" id="ARBA00004370"/>
    </source>
</evidence>
<feature type="domain" description="POTRA" evidence="10">
    <location>
        <begin position="186"/>
        <end position="272"/>
    </location>
</feature>
<dbReference type="InterPro" id="IPR000184">
    <property type="entry name" value="Bac_surfAg_D15"/>
</dbReference>
<evidence type="ECO:0000256" key="5">
    <source>
        <dbReference type="ARBA" id="ARBA00022737"/>
    </source>
</evidence>
<comment type="caution">
    <text evidence="11">The sequence shown here is derived from an EMBL/GenBank/DDBJ whole genome shotgun (WGS) entry which is preliminary data.</text>
</comment>
<feature type="signal peptide" evidence="8">
    <location>
        <begin position="1"/>
        <end position="32"/>
    </location>
</feature>
<dbReference type="PIRSF" id="PIRSF006076">
    <property type="entry name" value="OM_assembly_OMP85"/>
    <property type="match status" value="1"/>
</dbReference>
<dbReference type="PROSITE" id="PS51779">
    <property type="entry name" value="POTRA"/>
    <property type="match status" value="5"/>
</dbReference>
<feature type="domain" description="POTRA" evidence="10">
    <location>
        <begin position="275"/>
        <end position="354"/>
    </location>
</feature>
<name>A0A158SVA1_HAEIF</name>
<dbReference type="FunFam" id="2.40.160.50:FF:000001">
    <property type="entry name" value="Outer membrane protein assembly factor BamA"/>
    <property type="match status" value="1"/>
</dbReference>
<dbReference type="FunFam" id="3.10.20.310:FF:000001">
    <property type="entry name" value="Outer membrane protein assembly factor BamA"/>
    <property type="match status" value="1"/>
</dbReference>
<feature type="chain" id="PRO_5009000790" description="Outer membrane protein assembly factor BamA" evidence="8">
    <location>
        <begin position="33"/>
        <end position="812"/>
    </location>
</feature>
<dbReference type="GO" id="GO:0043165">
    <property type="term" value="P:Gram-negative-bacterium-type cell outer membrane assembly"/>
    <property type="evidence" value="ECO:0007669"/>
    <property type="project" value="UniProtKB-UniRule"/>
</dbReference>
<keyword evidence="6 8" id="KW-0472">Membrane</keyword>
<dbReference type="PANTHER" id="PTHR12815:SF23">
    <property type="entry name" value="OUTER MEMBRANE PROTEIN ASSEMBLY FACTOR BAMA"/>
    <property type="match status" value="1"/>
</dbReference>
<dbReference type="InterPro" id="IPR010827">
    <property type="entry name" value="BamA/TamA_POTRA"/>
</dbReference>
<feature type="domain" description="POTRA" evidence="10">
    <location>
        <begin position="357"/>
        <end position="431"/>
    </location>
</feature>
<gene>
    <name evidence="11" type="primary">yaeT</name>
    <name evidence="8" type="synonym">bamA</name>
    <name evidence="11" type="ORF">NTHI1209_00397</name>
</gene>
<evidence type="ECO:0000256" key="9">
    <source>
        <dbReference type="NCBIfam" id="TIGR03303"/>
    </source>
</evidence>
<feature type="domain" description="POTRA" evidence="10">
    <location>
        <begin position="103"/>
        <end position="183"/>
    </location>
</feature>
<keyword evidence="2 8" id="KW-1134">Transmembrane beta strand</keyword>
<comment type="similarity">
    <text evidence="8">Belongs to the BamA family.</text>
</comment>
<dbReference type="HAMAP" id="MF_01430">
    <property type="entry name" value="OM_assembly_BamA"/>
    <property type="match status" value="1"/>
</dbReference>
<dbReference type="AlphaFoldDB" id="A0A158SVA1"/>